<feature type="compositionally biased region" description="Basic and acidic residues" evidence="10">
    <location>
        <begin position="464"/>
        <end position="484"/>
    </location>
</feature>
<comment type="similarity">
    <text evidence="9">Belongs to the tRNA nucleotidyltransferase/poly(A) polymerase family.</text>
</comment>
<dbReference type="InterPro" id="IPR002646">
    <property type="entry name" value="PolA_pol_head_dom"/>
</dbReference>
<evidence type="ECO:0000313" key="13">
    <source>
        <dbReference type="Proteomes" id="UP000176800"/>
    </source>
</evidence>
<evidence type="ECO:0000256" key="7">
    <source>
        <dbReference type="ARBA" id="ARBA00022842"/>
    </source>
</evidence>
<dbReference type="NCBIfam" id="TIGR00277">
    <property type="entry name" value="HDIG"/>
    <property type="match status" value="1"/>
</dbReference>
<keyword evidence="7" id="KW-0460">Magnesium</keyword>
<evidence type="ECO:0000313" key="12">
    <source>
        <dbReference type="EMBL" id="OHB04751.1"/>
    </source>
</evidence>
<evidence type="ECO:0000259" key="11">
    <source>
        <dbReference type="SMART" id="SM00471"/>
    </source>
</evidence>
<evidence type="ECO:0000256" key="4">
    <source>
        <dbReference type="ARBA" id="ARBA00022695"/>
    </source>
</evidence>
<dbReference type="GO" id="GO:0008033">
    <property type="term" value="P:tRNA processing"/>
    <property type="evidence" value="ECO:0007669"/>
    <property type="project" value="UniProtKB-KW"/>
</dbReference>
<dbReference type="InterPro" id="IPR050124">
    <property type="entry name" value="tRNA_CCA-adding_enzyme"/>
</dbReference>
<dbReference type="Pfam" id="PF01966">
    <property type="entry name" value="HD"/>
    <property type="match status" value="1"/>
</dbReference>
<evidence type="ECO:0000256" key="8">
    <source>
        <dbReference type="ARBA" id="ARBA00022884"/>
    </source>
</evidence>
<dbReference type="InterPro" id="IPR003607">
    <property type="entry name" value="HD/PDEase_dom"/>
</dbReference>
<dbReference type="GO" id="GO:0046872">
    <property type="term" value="F:metal ion binding"/>
    <property type="evidence" value="ECO:0007669"/>
    <property type="project" value="UniProtKB-KW"/>
</dbReference>
<dbReference type="GO" id="GO:0003723">
    <property type="term" value="F:RNA binding"/>
    <property type="evidence" value="ECO:0007669"/>
    <property type="project" value="UniProtKB-KW"/>
</dbReference>
<keyword evidence="2 9" id="KW-0808">Transferase</keyword>
<feature type="region of interest" description="Disordered" evidence="10">
    <location>
        <begin position="464"/>
        <end position="490"/>
    </location>
</feature>
<dbReference type="CDD" id="cd05398">
    <property type="entry name" value="NT_ClassII-CCAase"/>
    <property type="match status" value="1"/>
</dbReference>
<dbReference type="GO" id="GO:0000166">
    <property type="term" value="F:nucleotide binding"/>
    <property type="evidence" value="ECO:0007669"/>
    <property type="project" value="UniProtKB-KW"/>
</dbReference>
<evidence type="ECO:0000256" key="3">
    <source>
        <dbReference type="ARBA" id="ARBA00022694"/>
    </source>
</evidence>
<evidence type="ECO:0000256" key="10">
    <source>
        <dbReference type="SAM" id="MobiDB-lite"/>
    </source>
</evidence>
<dbReference type="InterPro" id="IPR006675">
    <property type="entry name" value="HDIG_dom"/>
</dbReference>
<reference evidence="12 13" key="1">
    <citation type="journal article" date="2016" name="Nat. Commun.">
        <title>Thousands of microbial genomes shed light on interconnected biogeochemical processes in an aquifer system.</title>
        <authorList>
            <person name="Anantharaman K."/>
            <person name="Brown C.T."/>
            <person name="Hug L.A."/>
            <person name="Sharon I."/>
            <person name="Castelle C.J."/>
            <person name="Probst A.J."/>
            <person name="Thomas B.C."/>
            <person name="Singh A."/>
            <person name="Wilkins M.J."/>
            <person name="Karaoz U."/>
            <person name="Brodie E.L."/>
            <person name="Williams K.H."/>
            <person name="Hubbard S.S."/>
            <person name="Banfield J.F."/>
        </authorList>
    </citation>
    <scope>NUCLEOTIDE SEQUENCE [LARGE SCALE GENOMIC DNA]</scope>
</reference>
<dbReference type="InterPro" id="IPR032828">
    <property type="entry name" value="PolyA_RNA-bd"/>
</dbReference>
<dbReference type="Proteomes" id="UP000176800">
    <property type="component" value="Unassembled WGS sequence"/>
</dbReference>
<feature type="domain" description="HD/PDEase" evidence="11">
    <location>
        <begin position="249"/>
        <end position="363"/>
    </location>
</feature>
<evidence type="ECO:0000256" key="5">
    <source>
        <dbReference type="ARBA" id="ARBA00022723"/>
    </source>
</evidence>
<dbReference type="InterPro" id="IPR043519">
    <property type="entry name" value="NT_sf"/>
</dbReference>
<comment type="cofactor">
    <cofactor evidence="1">
        <name>Mg(2+)</name>
        <dbReference type="ChEBI" id="CHEBI:18420"/>
    </cofactor>
</comment>
<dbReference type="InterPro" id="IPR006674">
    <property type="entry name" value="HD_domain"/>
</dbReference>
<dbReference type="SMART" id="SM00471">
    <property type="entry name" value="HDc"/>
    <property type="match status" value="1"/>
</dbReference>
<keyword evidence="5" id="KW-0479">Metal-binding</keyword>
<dbReference type="AlphaFoldDB" id="A0A1G2U5I1"/>
<name>A0A1G2U5I1_9BACT</name>
<evidence type="ECO:0000256" key="1">
    <source>
        <dbReference type="ARBA" id="ARBA00001946"/>
    </source>
</evidence>
<keyword evidence="8 9" id="KW-0694">RNA-binding</keyword>
<keyword evidence="6" id="KW-0547">Nucleotide-binding</keyword>
<sequence length="490" mass="56467">MTYKYSIPKEVSQVTNSLKNKGFEAFLVGGCVRDLILNKKPKDWDVTTNAKPEQIMEIFPETFYENDYGTVGVVNEETEDGTLKIVEVTPFRLEGGYSDKRRPDSVSFEATLEDDLERRDFTINAIALDVEKEYVVDPFKGQEDLGSNLIKAVGNPIDRFNEDGLRILRAVRLSAELGFSIDLETEKAILETSYLLKEMATERIRDEFIRMIESNEPMLGIIMAKKLGILRYIVPELEETVDVEQNKAHSYDVWTHSLKSLQHAADRGWPLKIRLAALLHDISKPESRRRSKDKEKWTFYGHEVTGARRALTIMRRLKFANDITEEVVKLVRWHMFFSDTEKITLSAVRRLIASVGKDSVWDLVKVRMCDRIGTGRPKESPYRLRKYQSMIEEVLRDPVNVGMLEIDGKDIMDAANIEPGPKIGFILHALLDEVLDDPTINKKDILTKKALDMVKMDLKELKKLGERGKNKKEEEETRKIEDIRHKYKVQ</sequence>
<dbReference type="Gene3D" id="1.10.3090.10">
    <property type="entry name" value="cca-adding enzyme, domain 2"/>
    <property type="match status" value="1"/>
</dbReference>
<dbReference type="Gene3D" id="1.10.246.80">
    <property type="match status" value="1"/>
</dbReference>
<gene>
    <name evidence="12" type="ORF">A3B14_03805</name>
</gene>
<organism evidence="12 13">
    <name type="scientific">Candidatus Zambryskibacteria bacterium RIFCSPLOWO2_01_FULL_45_21</name>
    <dbReference type="NCBI Taxonomy" id="1802761"/>
    <lineage>
        <taxon>Bacteria</taxon>
        <taxon>Candidatus Zambryskiibacteriota</taxon>
    </lineage>
</organism>
<keyword evidence="4" id="KW-0548">Nucleotidyltransferase</keyword>
<proteinExistence type="inferred from homology"/>
<dbReference type="SUPFAM" id="SSF81301">
    <property type="entry name" value="Nucleotidyltransferase"/>
    <property type="match status" value="1"/>
</dbReference>
<evidence type="ECO:0000256" key="2">
    <source>
        <dbReference type="ARBA" id="ARBA00022679"/>
    </source>
</evidence>
<dbReference type="GO" id="GO:0016779">
    <property type="term" value="F:nucleotidyltransferase activity"/>
    <property type="evidence" value="ECO:0007669"/>
    <property type="project" value="UniProtKB-KW"/>
</dbReference>
<dbReference type="EMBL" id="MHWE01000003">
    <property type="protein sequence ID" value="OHB04751.1"/>
    <property type="molecule type" value="Genomic_DNA"/>
</dbReference>
<protein>
    <recommendedName>
        <fullName evidence="11">HD/PDEase domain-containing protein</fullName>
    </recommendedName>
</protein>
<dbReference type="CDD" id="cd00077">
    <property type="entry name" value="HDc"/>
    <property type="match status" value="1"/>
</dbReference>
<dbReference type="PANTHER" id="PTHR47545">
    <property type="entry name" value="MULTIFUNCTIONAL CCA PROTEIN"/>
    <property type="match status" value="1"/>
</dbReference>
<dbReference type="Pfam" id="PF12627">
    <property type="entry name" value="PolyA_pol_RNAbd"/>
    <property type="match status" value="1"/>
</dbReference>
<comment type="caution">
    <text evidence="12">The sequence shown here is derived from an EMBL/GenBank/DDBJ whole genome shotgun (WGS) entry which is preliminary data.</text>
</comment>
<accession>A0A1G2U5I1</accession>
<dbReference type="Gene3D" id="3.30.460.10">
    <property type="entry name" value="Beta Polymerase, domain 2"/>
    <property type="match status" value="1"/>
</dbReference>
<evidence type="ECO:0000256" key="6">
    <source>
        <dbReference type="ARBA" id="ARBA00022741"/>
    </source>
</evidence>
<dbReference type="Pfam" id="PF01743">
    <property type="entry name" value="PolyA_pol"/>
    <property type="match status" value="1"/>
</dbReference>
<keyword evidence="3" id="KW-0819">tRNA processing</keyword>
<evidence type="ECO:0000256" key="9">
    <source>
        <dbReference type="RuleBase" id="RU003953"/>
    </source>
</evidence>
<dbReference type="SUPFAM" id="SSF81891">
    <property type="entry name" value="Poly A polymerase C-terminal region-like"/>
    <property type="match status" value="1"/>
</dbReference>